<accession>A0A1G8I3U2</accession>
<protein>
    <submittedName>
        <fullName evidence="1">Uncharacterized protein</fullName>
    </submittedName>
</protein>
<dbReference type="EMBL" id="FNCG01000016">
    <property type="protein sequence ID" value="SDI13514.1"/>
    <property type="molecule type" value="Genomic_DNA"/>
</dbReference>
<organism evidence="1 2">
    <name type="scientific">Mucilaginibacter gossypii</name>
    <dbReference type="NCBI Taxonomy" id="551996"/>
    <lineage>
        <taxon>Bacteria</taxon>
        <taxon>Pseudomonadati</taxon>
        <taxon>Bacteroidota</taxon>
        <taxon>Sphingobacteriia</taxon>
        <taxon>Sphingobacteriales</taxon>
        <taxon>Sphingobacteriaceae</taxon>
        <taxon>Mucilaginibacter</taxon>
    </lineage>
</organism>
<dbReference type="STRING" id="551996.SAMN05192573_116116"/>
<keyword evidence="2" id="KW-1185">Reference proteome</keyword>
<evidence type="ECO:0000313" key="2">
    <source>
        <dbReference type="Proteomes" id="UP000199705"/>
    </source>
</evidence>
<name>A0A1G8I3U2_9SPHI</name>
<gene>
    <name evidence="1" type="ORF">SAMN05192573_116116</name>
</gene>
<sequence>MRVNTAKLNNYSYGIYPDMLLSHVYYRGVFNNNVYRGPPNTSGYN</sequence>
<proteinExistence type="predicted"/>
<evidence type="ECO:0000313" key="1">
    <source>
        <dbReference type="EMBL" id="SDI13514.1"/>
    </source>
</evidence>
<dbReference type="Proteomes" id="UP000199705">
    <property type="component" value="Unassembled WGS sequence"/>
</dbReference>
<reference evidence="2" key="1">
    <citation type="submission" date="2016-10" db="EMBL/GenBank/DDBJ databases">
        <authorList>
            <person name="Varghese N."/>
            <person name="Submissions S."/>
        </authorList>
    </citation>
    <scope>NUCLEOTIDE SEQUENCE [LARGE SCALE GENOMIC DNA]</scope>
    <source>
        <strain evidence="2">Gh-67</strain>
    </source>
</reference>
<dbReference type="AlphaFoldDB" id="A0A1G8I3U2"/>